<keyword evidence="7" id="KW-0808">Transferase</keyword>
<evidence type="ECO:0000256" key="3">
    <source>
        <dbReference type="ARBA" id="ARBA00008145"/>
    </source>
</evidence>
<dbReference type="InterPro" id="IPR025835">
    <property type="entry name" value="Thiopurine_S-MeTrfase"/>
</dbReference>
<keyword evidence="10" id="KW-1185">Reference proteome</keyword>
<dbReference type="Proteomes" id="UP001291309">
    <property type="component" value="Unassembled WGS sequence"/>
</dbReference>
<dbReference type="RefSeq" id="WP_321550850.1">
    <property type="nucleotide sequence ID" value="NZ_JAXIVS010000018.1"/>
</dbReference>
<dbReference type="PANTHER" id="PTHR10259">
    <property type="entry name" value="THIOPURINE S-METHYLTRANSFERASE"/>
    <property type="match status" value="1"/>
</dbReference>
<dbReference type="PIRSF" id="PIRSF023956">
    <property type="entry name" value="Thiopurine_S-methyltransferase"/>
    <property type="match status" value="1"/>
</dbReference>
<dbReference type="Gene3D" id="3.40.50.150">
    <property type="entry name" value="Vaccinia Virus protein VP39"/>
    <property type="match status" value="1"/>
</dbReference>
<dbReference type="PANTHER" id="PTHR10259:SF11">
    <property type="entry name" value="THIOPURINE S-METHYLTRANSFERASE"/>
    <property type="match status" value="1"/>
</dbReference>
<evidence type="ECO:0000313" key="10">
    <source>
        <dbReference type="Proteomes" id="UP001291309"/>
    </source>
</evidence>
<comment type="caution">
    <text evidence="9">The sequence shown here is derived from an EMBL/GenBank/DDBJ whole genome shotgun (WGS) entry which is preliminary data.</text>
</comment>
<gene>
    <name evidence="9" type="ORF">SYV04_37450</name>
</gene>
<keyword evidence="6" id="KW-0489">Methyltransferase</keyword>
<evidence type="ECO:0000256" key="5">
    <source>
        <dbReference type="ARBA" id="ARBA00022490"/>
    </source>
</evidence>
<evidence type="ECO:0000256" key="2">
    <source>
        <dbReference type="ARBA" id="ARBA00004496"/>
    </source>
</evidence>
<evidence type="ECO:0000256" key="8">
    <source>
        <dbReference type="ARBA" id="ARBA00022691"/>
    </source>
</evidence>
<accession>A0ABU5HJ68</accession>
<proteinExistence type="inferred from homology"/>
<comment type="catalytic activity">
    <reaction evidence="1">
        <text>S-adenosyl-L-methionine + a thiopurine = S-adenosyl-L-homocysteine + a thiopurine S-methylether.</text>
        <dbReference type="EC" id="2.1.1.67"/>
    </reaction>
</comment>
<dbReference type="PROSITE" id="PS51585">
    <property type="entry name" value="SAM_MT_TPMT"/>
    <property type="match status" value="1"/>
</dbReference>
<protein>
    <recommendedName>
        <fullName evidence="4">thiopurine S-methyltransferase</fullName>
        <ecNumber evidence="4">2.1.1.67</ecNumber>
    </recommendedName>
</protein>
<reference evidence="9 10" key="1">
    <citation type="submission" date="2023-12" db="EMBL/GenBank/DDBJ databases">
        <title>the genome sequence of Hyalangium sp. s54d21.</title>
        <authorList>
            <person name="Zhang X."/>
        </authorList>
    </citation>
    <scope>NUCLEOTIDE SEQUENCE [LARGE SCALE GENOMIC DNA]</scope>
    <source>
        <strain evidence="10">s54d21</strain>
    </source>
</reference>
<evidence type="ECO:0000256" key="6">
    <source>
        <dbReference type="ARBA" id="ARBA00022603"/>
    </source>
</evidence>
<evidence type="ECO:0000256" key="7">
    <source>
        <dbReference type="ARBA" id="ARBA00022679"/>
    </source>
</evidence>
<dbReference type="SUPFAM" id="SSF53335">
    <property type="entry name" value="S-adenosyl-L-methionine-dependent methyltransferases"/>
    <property type="match status" value="1"/>
</dbReference>
<name>A0ABU5HJ68_9BACT</name>
<evidence type="ECO:0000256" key="4">
    <source>
        <dbReference type="ARBA" id="ARBA00011905"/>
    </source>
</evidence>
<organism evidence="9 10">
    <name type="scientific">Hyalangium rubrum</name>
    <dbReference type="NCBI Taxonomy" id="3103134"/>
    <lineage>
        <taxon>Bacteria</taxon>
        <taxon>Pseudomonadati</taxon>
        <taxon>Myxococcota</taxon>
        <taxon>Myxococcia</taxon>
        <taxon>Myxococcales</taxon>
        <taxon>Cystobacterineae</taxon>
        <taxon>Archangiaceae</taxon>
        <taxon>Hyalangium</taxon>
    </lineage>
</organism>
<evidence type="ECO:0000256" key="1">
    <source>
        <dbReference type="ARBA" id="ARBA00000903"/>
    </source>
</evidence>
<dbReference type="InterPro" id="IPR008854">
    <property type="entry name" value="TPMT"/>
</dbReference>
<dbReference type="EMBL" id="JAXIVS010000018">
    <property type="protein sequence ID" value="MDY7232135.1"/>
    <property type="molecule type" value="Genomic_DNA"/>
</dbReference>
<comment type="subcellular location">
    <subcellularLocation>
        <location evidence="2">Cytoplasm</location>
    </subcellularLocation>
</comment>
<evidence type="ECO:0000313" key="9">
    <source>
        <dbReference type="EMBL" id="MDY7232135.1"/>
    </source>
</evidence>
<keyword evidence="5" id="KW-0963">Cytoplasm</keyword>
<dbReference type="EC" id="2.1.1.67" evidence="4"/>
<comment type="similarity">
    <text evidence="3">Belongs to the class I-like SAM-binding methyltransferase superfamily. TPMT family.</text>
</comment>
<sequence length="221" mass="24653">MDNEYWLNRWQVGQTSFHQADVEKYLRANLGRLGLAPGATVFVPLCGKSIDMLWLATQGYRVVGVELSAIACEAFFSENRLEAATPVTEGRFRVHRAKDQPITLYEGDFFDLRAAHTGPVAAFYDMSSLIALPVELRKRYAQHMKDELLPPTATGLLISVAYDAPHYPGPPFSISPEELPRLWGDRFHLEPLGSGEKLVGPPTGRISTTESAWLLTPRAQR</sequence>
<keyword evidence="8" id="KW-0949">S-adenosyl-L-methionine</keyword>
<dbReference type="InterPro" id="IPR029063">
    <property type="entry name" value="SAM-dependent_MTases_sf"/>
</dbReference>
<dbReference type="HAMAP" id="MF_00812">
    <property type="entry name" value="Thiopur_methtran"/>
    <property type="match status" value="1"/>
</dbReference>
<dbReference type="Pfam" id="PF05724">
    <property type="entry name" value="TPMT"/>
    <property type="match status" value="1"/>
</dbReference>